<evidence type="ECO:0000313" key="2">
    <source>
        <dbReference type="Proteomes" id="UP000663879"/>
    </source>
</evidence>
<gene>
    <name evidence="1" type="ORF">OXX778_LOCUS22430</name>
</gene>
<evidence type="ECO:0000313" key="1">
    <source>
        <dbReference type="EMBL" id="CAF1130014.1"/>
    </source>
</evidence>
<dbReference type="PANTHER" id="PTHR40535">
    <property type="entry name" value="CHROMOSOME UNDETERMINED SCAFFOLD_9, WHOLE GENOME SHOTGUN SEQUENCE"/>
    <property type="match status" value="1"/>
</dbReference>
<proteinExistence type="predicted"/>
<dbReference type="OrthoDB" id="10056465at2759"/>
<dbReference type="EMBL" id="CAJNOC010009521">
    <property type="protein sequence ID" value="CAF1130014.1"/>
    <property type="molecule type" value="Genomic_DNA"/>
</dbReference>
<name>A0A814R7K3_9BILA</name>
<protein>
    <submittedName>
        <fullName evidence="1">Uncharacterized protein</fullName>
    </submittedName>
</protein>
<sequence>MINDLEPDVEANKVKLENEISEKAYPENLVKIKVNNFKPNDESRFEPKEVKIKDLTRGIEWASSLNTVKEDGTVLISVLNAKDEVFFVDKEAVVGFFFYAEEFRVTDDSQDSKREQENKKEDIKMDVRKIKIVEADNLVCAIKYSDFNKIKYEIKNFDNSSIAIKNDFIITHQGRCGACSTLNDLAIYLSINLTVPTRQCGMLATFSESKGLKCLKDIGFSDHCAQIWLFNTKNTRKHCFMVCLVSWILNEPFTNKDGSLNECLQCDENQSGPIFKYFSGRTRRNSGIRSEIDRPTDQ</sequence>
<comment type="caution">
    <text evidence="1">The sequence shown here is derived from an EMBL/GenBank/DDBJ whole genome shotgun (WGS) entry which is preliminary data.</text>
</comment>
<dbReference type="PANTHER" id="PTHR40535:SF1">
    <property type="entry name" value="CHROMOSOME UNDETERMINED SCAFFOLD_9, WHOLE GENOME SHOTGUN SEQUENCE"/>
    <property type="match status" value="1"/>
</dbReference>
<dbReference type="Proteomes" id="UP000663879">
    <property type="component" value="Unassembled WGS sequence"/>
</dbReference>
<keyword evidence="2" id="KW-1185">Reference proteome</keyword>
<dbReference type="AlphaFoldDB" id="A0A814R7K3"/>
<feature type="non-terminal residue" evidence="1">
    <location>
        <position position="1"/>
    </location>
</feature>
<reference evidence="1" key="1">
    <citation type="submission" date="2021-02" db="EMBL/GenBank/DDBJ databases">
        <authorList>
            <person name="Nowell W R."/>
        </authorList>
    </citation>
    <scope>NUCLEOTIDE SEQUENCE</scope>
    <source>
        <strain evidence="1">Ploen Becks lab</strain>
    </source>
</reference>
<accession>A0A814R7K3</accession>
<organism evidence="1 2">
    <name type="scientific">Brachionus calyciflorus</name>
    <dbReference type="NCBI Taxonomy" id="104777"/>
    <lineage>
        <taxon>Eukaryota</taxon>
        <taxon>Metazoa</taxon>
        <taxon>Spiralia</taxon>
        <taxon>Gnathifera</taxon>
        <taxon>Rotifera</taxon>
        <taxon>Eurotatoria</taxon>
        <taxon>Monogononta</taxon>
        <taxon>Pseudotrocha</taxon>
        <taxon>Ploima</taxon>
        <taxon>Brachionidae</taxon>
        <taxon>Brachionus</taxon>
    </lineage>
</organism>